<evidence type="ECO:0000313" key="1">
    <source>
        <dbReference type="EMBL" id="PMD64739.1"/>
    </source>
</evidence>
<organism evidence="1 2">
    <name type="scientific">Hyaloscypha bicolor E</name>
    <dbReference type="NCBI Taxonomy" id="1095630"/>
    <lineage>
        <taxon>Eukaryota</taxon>
        <taxon>Fungi</taxon>
        <taxon>Dikarya</taxon>
        <taxon>Ascomycota</taxon>
        <taxon>Pezizomycotina</taxon>
        <taxon>Leotiomycetes</taxon>
        <taxon>Helotiales</taxon>
        <taxon>Hyaloscyphaceae</taxon>
        <taxon>Hyaloscypha</taxon>
        <taxon>Hyaloscypha bicolor</taxon>
    </lineage>
</organism>
<accession>A0A2J6TP00</accession>
<reference evidence="1 2" key="1">
    <citation type="submission" date="2016-04" db="EMBL/GenBank/DDBJ databases">
        <title>A degradative enzymes factory behind the ericoid mycorrhizal symbiosis.</title>
        <authorList>
            <consortium name="DOE Joint Genome Institute"/>
            <person name="Martino E."/>
            <person name="Morin E."/>
            <person name="Grelet G."/>
            <person name="Kuo A."/>
            <person name="Kohler A."/>
            <person name="Daghino S."/>
            <person name="Barry K."/>
            <person name="Choi C."/>
            <person name="Cichocki N."/>
            <person name="Clum A."/>
            <person name="Copeland A."/>
            <person name="Hainaut M."/>
            <person name="Haridas S."/>
            <person name="Labutti K."/>
            <person name="Lindquist E."/>
            <person name="Lipzen A."/>
            <person name="Khouja H.-R."/>
            <person name="Murat C."/>
            <person name="Ohm R."/>
            <person name="Olson A."/>
            <person name="Spatafora J."/>
            <person name="Veneault-Fourrey C."/>
            <person name="Henrissat B."/>
            <person name="Grigoriev I."/>
            <person name="Martin F."/>
            <person name="Perotto S."/>
        </authorList>
    </citation>
    <scope>NUCLEOTIDE SEQUENCE [LARGE SCALE GENOMIC DNA]</scope>
    <source>
        <strain evidence="1 2">E</strain>
    </source>
</reference>
<dbReference type="Proteomes" id="UP000235371">
    <property type="component" value="Unassembled WGS sequence"/>
</dbReference>
<dbReference type="RefSeq" id="XP_024741643.1">
    <property type="nucleotide sequence ID" value="XM_024871030.1"/>
</dbReference>
<name>A0A2J6TP00_9HELO</name>
<dbReference type="OrthoDB" id="5986190at2759"/>
<evidence type="ECO:0000313" key="2">
    <source>
        <dbReference type="Proteomes" id="UP000235371"/>
    </source>
</evidence>
<dbReference type="AlphaFoldDB" id="A0A2J6TP00"/>
<dbReference type="EMBL" id="KZ613747">
    <property type="protein sequence ID" value="PMD64739.1"/>
    <property type="molecule type" value="Genomic_DNA"/>
</dbReference>
<sequence length="259" mass="28489">MSTELIYKSISEFSRFDDGCMTFSSLNSPFGDNLGHGLCFFKVGSNDRAWSAIQKACETIESEIKTGNALSILGLLTTLSPVNTALCLEVRASLLVHITELASLCLGRHHPLAVLAGELKRQDIEHWVSETALSCALDTFTKSLQTRRAARHLEHIYMDVGSWAEALAVCFDIVGRVDALGLPTDGTLQDKYATRTMEDIATIYENTGDLEKSATWLMKAGTSAFSLWELGRKRLILSTSWRCCSRDVVGLTKPECGDD</sequence>
<keyword evidence="2" id="KW-1185">Reference proteome</keyword>
<dbReference type="InParanoid" id="A0A2J6TP00"/>
<gene>
    <name evidence="1" type="ORF">K444DRAFT_204784</name>
</gene>
<protein>
    <submittedName>
        <fullName evidence="1">Uncharacterized protein</fullName>
    </submittedName>
</protein>
<dbReference type="STRING" id="1095630.A0A2J6TP00"/>
<proteinExistence type="predicted"/>
<dbReference type="GeneID" id="36579112"/>